<evidence type="ECO:0000313" key="3">
    <source>
        <dbReference type="EMBL" id="CAB4933243.1"/>
    </source>
</evidence>
<dbReference type="EMBL" id="CAEZYR010000197">
    <property type="protein sequence ID" value="CAB4772798.1"/>
    <property type="molecule type" value="Genomic_DNA"/>
</dbReference>
<dbReference type="EMBL" id="CAFBOS010000250">
    <property type="protein sequence ID" value="CAB5022055.1"/>
    <property type="molecule type" value="Genomic_DNA"/>
</dbReference>
<gene>
    <name evidence="1" type="ORF">UFOPK2754_03190</name>
    <name evidence="2" type="ORF">UFOPK3139_00702</name>
    <name evidence="3" type="ORF">UFOPK3543_02791</name>
    <name evidence="4" type="ORF">UFOPK3967_02827</name>
</gene>
<reference evidence="2" key="1">
    <citation type="submission" date="2020-05" db="EMBL/GenBank/DDBJ databases">
        <authorList>
            <person name="Chiriac C."/>
            <person name="Salcher M."/>
            <person name="Ghai R."/>
            <person name="Kavagutti S V."/>
        </authorList>
    </citation>
    <scope>NUCLEOTIDE SEQUENCE</scope>
</reference>
<organism evidence="2">
    <name type="scientific">freshwater metagenome</name>
    <dbReference type="NCBI Taxonomy" id="449393"/>
    <lineage>
        <taxon>unclassified sequences</taxon>
        <taxon>metagenomes</taxon>
        <taxon>ecological metagenomes</taxon>
    </lineage>
</organism>
<dbReference type="EMBL" id="CAFABA010000019">
    <property type="protein sequence ID" value="CAB4821031.1"/>
    <property type="molecule type" value="Genomic_DNA"/>
</dbReference>
<evidence type="ECO:0000313" key="1">
    <source>
        <dbReference type="EMBL" id="CAB4772798.1"/>
    </source>
</evidence>
<proteinExistence type="predicted"/>
<dbReference type="Gene3D" id="2.60.40.1250">
    <property type="entry name" value="Thiol:disulfide interchange protein DsbD, N-terminal domain"/>
    <property type="match status" value="1"/>
</dbReference>
<evidence type="ECO:0000313" key="2">
    <source>
        <dbReference type="EMBL" id="CAB4821031.1"/>
    </source>
</evidence>
<dbReference type="EMBL" id="CAFBMH010000157">
    <property type="protein sequence ID" value="CAB4933243.1"/>
    <property type="molecule type" value="Genomic_DNA"/>
</dbReference>
<dbReference type="Gene3D" id="3.40.30.10">
    <property type="entry name" value="Glutaredoxin"/>
    <property type="match status" value="1"/>
</dbReference>
<accession>A0A6J6ZGU7</accession>
<protein>
    <submittedName>
        <fullName evidence="2">Unannotated protein</fullName>
    </submittedName>
</protein>
<evidence type="ECO:0000313" key="4">
    <source>
        <dbReference type="EMBL" id="CAB5022055.1"/>
    </source>
</evidence>
<sequence>MLAKFASAYAIDFPLLADIGGLVIDQFGVLNPNIVPNERQAAGIPFPGQFLLDIRGRVRAKSFTGDLRHRASGTALVAESFDEYRGPSAVIETPELRAVIKLSTGHVYGGQEVSVRVDLDISPPWHVYAAKVASPYQPITVDFDIDGDLVTAQDLSWPAPTDTHFDALDASLLVHHGLVKATGRLRLRWSPPPSIFGGLDDAVRRRAIPPGTYPITCTLRYQACTDEVCVEPIAIRFTLPISVAATVVTPQPTSTAQPEES</sequence>
<name>A0A6J6ZGU7_9ZZZZ</name>
<dbReference type="AlphaFoldDB" id="A0A6J6ZGU7"/>
<dbReference type="InterPro" id="IPR036929">
    <property type="entry name" value="DsbDN_sf"/>
</dbReference>